<proteinExistence type="predicted"/>
<name>A0A8E2I310_9BACI</name>
<dbReference type="AlphaFoldDB" id="A0A8E2I310"/>
<sequence length="75" mass="8541">LKECGEKMKKFEYKVFTFNNQTFINNDITLSADLDKLGGESWELVSALPIIDGNSDGKGTSVFTDEIKFIFKREK</sequence>
<evidence type="ECO:0000313" key="1">
    <source>
        <dbReference type="EMBL" id="OOP65804.1"/>
    </source>
</evidence>
<comment type="caution">
    <text evidence="1">The sequence shown here is derived from an EMBL/GenBank/DDBJ whole genome shotgun (WGS) entry which is preliminary data.</text>
</comment>
<protein>
    <recommendedName>
        <fullName evidence="3">DUF4177 domain-containing protein</fullName>
    </recommendedName>
</protein>
<dbReference type="RefSeq" id="WP_078111424.1">
    <property type="nucleotide sequence ID" value="NZ_MTLA01000449.1"/>
</dbReference>
<dbReference type="EMBL" id="MTLA01000449">
    <property type="protein sequence ID" value="OOP65804.1"/>
    <property type="molecule type" value="Genomic_DNA"/>
</dbReference>
<feature type="non-terminal residue" evidence="1">
    <location>
        <position position="1"/>
    </location>
</feature>
<gene>
    <name evidence="1" type="ORF">BWZ43_24325</name>
</gene>
<accession>A0A8E2I310</accession>
<reference evidence="1 2" key="1">
    <citation type="submission" date="2017-01" db="EMBL/GenBank/DDBJ databases">
        <title>Draft genome sequence of Bacillus oleronius.</title>
        <authorList>
            <person name="Allam M."/>
        </authorList>
    </citation>
    <scope>NUCLEOTIDE SEQUENCE [LARGE SCALE GENOMIC DNA]</scope>
    <source>
        <strain evidence="1 2">DSM 9356</strain>
    </source>
</reference>
<organism evidence="1 2">
    <name type="scientific">Heyndrickxia oleronia</name>
    <dbReference type="NCBI Taxonomy" id="38875"/>
    <lineage>
        <taxon>Bacteria</taxon>
        <taxon>Bacillati</taxon>
        <taxon>Bacillota</taxon>
        <taxon>Bacilli</taxon>
        <taxon>Bacillales</taxon>
        <taxon>Bacillaceae</taxon>
        <taxon>Heyndrickxia</taxon>
    </lineage>
</organism>
<keyword evidence="2" id="KW-1185">Reference proteome</keyword>
<evidence type="ECO:0000313" key="2">
    <source>
        <dbReference type="Proteomes" id="UP000189761"/>
    </source>
</evidence>
<evidence type="ECO:0008006" key="3">
    <source>
        <dbReference type="Google" id="ProtNLM"/>
    </source>
</evidence>
<dbReference type="Proteomes" id="UP000189761">
    <property type="component" value="Unassembled WGS sequence"/>
</dbReference>